<organism evidence="4">
    <name type="scientific">Gracilinema caldarium</name>
    <dbReference type="NCBI Taxonomy" id="215591"/>
    <lineage>
        <taxon>Bacteria</taxon>
        <taxon>Pseudomonadati</taxon>
        <taxon>Spirochaetota</taxon>
        <taxon>Spirochaetia</taxon>
        <taxon>Spirochaetales</taxon>
        <taxon>Breznakiellaceae</taxon>
        <taxon>Gracilinema</taxon>
    </lineage>
</organism>
<evidence type="ECO:0000259" key="3">
    <source>
        <dbReference type="PROSITE" id="PS50936"/>
    </source>
</evidence>
<reference evidence="4" key="1">
    <citation type="journal article" date="2020" name="mSystems">
        <title>Genome- and Community-Level Interaction Insights into Carbon Utilization and Element Cycling Functions of Hydrothermarchaeota in Hydrothermal Sediment.</title>
        <authorList>
            <person name="Zhou Z."/>
            <person name="Liu Y."/>
            <person name="Xu W."/>
            <person name="Pan J."/>
            <person name="Luo Z.H."/>
            <person name="Li M."/>
        </authorList>
    </citation>
    <scope>NUCLEOTIDE SEQUENCE [LARGE SCALE GENOMIC DNA]</scope>
    <source>
        <strain evidence="4">SpSt-503</strain>
    </source>
</reference>
<feature type="binding site" evidence="2">
    <location>
        <begin position="220"/>
        <end position="223"/>
    </location>
    <ligand>
        <name>GTP</name>
        <dbReference type="ChEBI" id="CHEBI:37565"/>
    </ligand>
</feature>
<comment type="caution">
    <text evidence="4">The sequence shown here is derived from an EMBL/GenBank/DDBJ whole genome shotgun (WGS) entry which is preliminary data.</text>
</comment>
<keyword evidence="2" id="KW-0694">RNA-binding</keyword>
<feature type="binding site" evidence="2">
    <location>
        <position position="386"/>
    </location>
    <ligand>
        <name>Zn(2+)</name>
        <dbReference type="ChEBI" id="CHEBI:29105"/>
    </ligand>
</feature>
<comment type="caution">
    <text evidence="2">Lacks conserved residue(s) required for the propagation of feature annotation.</text>
</comment>
<accession>A0A7C3IE97</accession>
<comment type="subcellular location">
    <subcellularLocation>
        <location evidence="2">Cytoplasm</location>
    </subcellularLocation>
</comment>
<comment type="function">
    <text evidence="2">One of several proteins that assist in the late maturation steps of the functional core of the 30S ribosomal subunit. Helps release RbfA from mature subunits. May play a role in the assembly of ribosomal proteins into the subunit. Circularly permuted GTPase that catalyzes slow GTP hydrolysis, GTPase activity is stimulated by the 30S ribosomal subunit.</text>
</comment>
<keyword evidence="2" id="KW-0479">Metal-binding</keyword>
<dbReference type="Gene3D" id="3.40.50.300">
    <property type="entry name" value="P-loop containing nucleotide triphosphate hydrolases"/>
    <property type="match status" value="1"/>
</dbReference>
<keyword evidence="1 2" id="KW-0690">Ribosome biogenesis</keyword>
<feature type="binding site" evidence="2">
    <location>
        <position position="392"/>
    </location>
    <ligand>
        <name>Zn(2+)</name>
        <dbReference type="ChEBI" id="CHEBI:29105"/>
    </ligand>
</feature>
<keyword evidence="2" id="KW-0547">Nucleotide-binding</keyword>
<dbReference type="GO" id="GO:0046872">
    <property type="term" value="F:metal ion binding"/>
    <property type="evidence" value="ECO:0007669"/>
    <property type="project" value="UniProtKB-KW"/>
</dbReference>
<dbReference type="SUPFAM" id="SSF52540">
    <property type="entry name" value="P-loop containing nucleoside triphosphate hydrolases"/>
    <property type="match status" value="1"/>
</dbReference>
<dbReference type="HAMAP" id="MF_01820">
    <property type="entry name" value="GTPase_RsgA"/>
    <property type="match status" value="1"/>
</dbReference>
<protein>
    <recommendedName>
        <fullName evidence="2">Small ribosomal subunit biogenesis GTPase RsgA</fullName>
        <ecNumber evidence="2">3.6.1.-</ecNumber>
    </recommendedName>
</protein>
<name>A0A7C3IE97_9SPIR</name>
<dbReference type="GO" id="GO:0042274">
    <property type="term" value="P:ribosomal small subunit biogenesis"/>
    <property type="evidence" value="ECO:0007669"/>
    <property type="project" value="UniProtKB-UniRule"/>
</dbReference>
<comment type="similarity">
    <text evidence="2">Belongs to the TRAFAC class YlqF/YawG GTPase family. RsgA subfamily.</text>
</comment>
<dbReference type="GO" id="GO:0003924">
    <property type="term" value="F:GTPase activity"/>
    <property type="evidence" value="ECO:0007669"/>
    <property type="project" value="UniProtKB-UniRule"/>
</dbReference>
<feature type="binding site" evidence="2">
    <location>
        <position position="384"/>
    </location>
    <ligand>
        <name>Zn(2+)</name>
        <dbReference type="ChEBI" id="CHEBI:29105"/>
    </ligand>
</feature>
<dbReference type="GO" id="GO:0005525">
    <property type="term" value="F:GTP binding"/>
    <property type="evidence" value="ECO:0007669"/>
    <property type="project" value="UniProtKB-UniRule"/>
</dbReference>
<feature type="domain" description="EngC GTPase" evidence="3">
    <location>
        <begin position="179"/>
        <end position="354"/>
    </location>
</feature>
<keyword evidence="2" id="KW-0699">rRNA-binding</keyword>
<dbReference type="Gene3D" id="1.10.40.50">
    <property type="entry name" value="Probable gtpase engc, domain 3"/>
    <property type="match status" value="1"/>
</dbReference>
<keyword evidence="2" id="KW-0862">Zinc</keyword>
<dbReference type="InterPro" id="IPR004881">
    <property type="entry name" value="Ribosome_biogen_GTPase_RsgA"/>
</dbReference>
<dbReference type="Pfam" id="PF03193">
    <property type="entry name" value="RsgA_GTPase"/>
    <property type="match status" value="1"/>
</dbReference>
<evidence type="ECO:0000313" key="4">
    <source>
        <dbReference type="EMBL" id="HFH29503.1"/>
    </source>
</evidence>
<keyword evidence="2" id="KW-0342">GTP-binding</keyword>
<proteinExistence type="inferred from homology"/>
<dbReference type="PANTHER" id="PTHR32120">
    <property type="entry name" value="SMALL RIBOSOMAL SUBUNIT BIOGENESIS GTPASE RSGA"/>
    <property type="match status" value="1"/>
</dbReference>
<keyword evidence="2" id="KW-0963">Cytoplasm</keyword>
<dbReference type="PANTHER" id="PTHR32120:SF10">
    <property type="entry name" value="SMALL RIBOSOMAL SUBUNIT BIOGENESIS GTPASE RSGA"/>
    <property type="match status" value="1"/>
</dbReference>
<dbReference type="GO" id="GO:0005737">
    <property type="term" value="C:cytoplasm"/>
    <property type="evidence" value="ECO:0007669"/>
    <property type="project" value="UniProtKB-SubCell"/>
</dbReference>
<evidence type="ECO:0000256" key="2">
    <source>
        <dbReference type="HAMAP-Rule" id="MF_01820"/>
    </source>
</evidence>
<dbReference type="AlphaFoldDB" id="A0A7C3IE97"/>
<dbReference type="CDD" id="cd01854">
    <property type="entry name" value="YjeQ_EngC"/>
    <property type="match status" value="1"/>
</dbReference>
<sequence>MIYFLPFYFFFKSHFTNYINFKRNYRYFFHKADCDLCASFRSYLHKETLLLNNYSPESWGWKGVFYPLWQSACREDARNYIPGRIIGREFHQYDVIIPHYIDDHTSAAANSLAGIHRHVRVSGGFIYRTLDSAGYPVTGDWVLLDPEEDALRIHRILDRQTCLSRGSAGEKTEEQVLAANIDTLLLVFALDGGRNFLRTFLERALVVARSADCGVCIVLNKADLADEAARENALSIAVSTFPASPVLLVSAKTGEGIETLKQFFSPGETLGVLGKSGVGKSALIRALGASPGETSAYPALQTETMIPEGQSRFAVEPLEGAVREQDRKGRHTTTSSRLYRLDSGLLMIDSPGIRELKLWADQDDLNTSFSDIAELALQCRFSDCTHSREPGCAVQAALAEGTLDEGRYRSYLQLQREQAWLDRRLDDQAQRAEKARWKQIAKFQKTLQKNRR</sequence>
<dbReference type="EC" id="3.6.1.-" evidence="2"/>
<gene>
    <name evidence="2 4" type="primary">rsgA</name>
    <name evidence="4" type="ORF">ENS59_08330</name>
</gene>
<dbReference type="EMBL" id="DSVL01000258">
    <property type="protein sequence ID" value="HFH29503.1"/>
    <property type="molecule type" value="Genomic_DNA"/>
</dbReference>
<comment type="subunit">
    <text evidence="2">Monomer. Associates with 30S ribosomal subunit, binds 16S rRNA.</text>
</comment>
<comment type="cofactor">
    <cofactor evidence="2">
        <name>Zn(2+)</name>
        <dbReference type="ChEBI" id="CHEBI:29105"/>
    </cofactor>
    <text evidence="2">Binds 1 zinc ion per subunit.</text>
</comment>
<dbReference type="InterPro" id="IPR027417">
    <property type="entry name" value="P-loop_NTPase"/>
</dbReference>
<keyword evidence="2" id="KW-0378">Hydrolase</keyword>
<dbReference type="GO" id="GO:0019843">
    <property type="term" value="F:rRNA binding"/>
    <property type="evidence" value="ECO:0007669"/>
    <property type="project" value="UniProtKB-KW"/>
</dbReference>
<dbReference type="InterPro" id="IPR010914">
    <property type="entry name" value="RsgA_GTPase_dom"/>
</dbReference>
<dbReference type="PROSITE" id="PS50936">
    <property type="entry name" value="ENGC_GTPASE"/>
    <property type="match status" value="1"/>
</dbReference>
<feature type="binding site" evidence="2">
    <location>
        <position position="379"/>
    </location>
    <ligand>
        <name>Zn(2+)</name>
        <dbReference type="ChEBI" id="CHEBI:29105"/>
    </ligand>
</feature>
<evidence type="ECO:0000256" key="1">
    <source>
        <dbReference type="ARBA" id="ARBA00022517"/>
    </source>
</evidence>